<keyword evidence="1" id="KW-0732">Signal</keyword>
<evidence type="ECO:0000313" key="2">
    <source>
        <dbReference type="EMBL" id="MXU90085.1"/>
    </source>
</evidence>
<sequence length="112" mass="12237">MLVALRALVSTKTALICWAYDSPAQLWIGAWHFSDGSSTPTPPLLQCRPTSDILRTSLDKGRLSPASPSDDIRCAPATQTETCTFRLASCQSTVKVKLQALHTAQMRTFAEK</sequence>
<evidence type="ECO:0000256" key="1">
    <source>
        <dbReference type="SAM" id="SignalP"/>
    </source>
</evidence>
<dbReference type="AlphaFoldDB" id="A0A6B0UKA7"/>
<feature type="signal peptide" evidence="1">
    <location>
        <begin position="1"/>
        <end position="19"/>
    </location>
</feature>
<name>A0A6B0UKA7_IXORI</name>
<proteinExistence type="predicted"/>
<feature type="chain" id="PRO_5025461138" evidence="1">
    <location>
        <begin position="20"/>
        <end position="112"/>
    </location>
</feature>
<dbReference type="EMBL" id="GIFC01008002">
    <property type="protein sequence ID" value="MXU90085.1"/>
    <property type="molecule type" value="Transcribed_RNA"/>
</dbReference>
<reference evidence="2" key="1">
    <citation type="submission" date="2019-12" db="EMBL/GenBank/DDBJ databases">
        <title>An insight into the sialome of adult female Ixodes ricinus ticks feeding for 6 days.</title>
        <authorList>
            <person name="Perner J."/>
            <person name="Ribeiro J.M.C."/>
        </authorList>
    </citation>
    <scope>NUCLEOTIDE SEQUENCE</scope>
    <source>
        <strain evidence="2">Semi-engorged</strain>
        <tissue evidence="2">Salivary glands</tissue>
    </source>
</reference>
<accession>A0A6B0UKA7</accession>
<protein>
    <submittedName>
        <fullName evidence="2">Putative secreted protein</fullName>
    </submittedName>
</protein>
<organism evidence="2">
    <name type="scientific">Ixodes ricinus</name>
    <name type="common">Common tick</name>
    <name type="synonym">Acarus ricinus</name>
    <dbReference type="NCBI Taxonomy" id="34613"/>
    <lineage>
        <taxon>Eukaryota</taxon>
        <taxon>Metazoa</taxon>
        <taxon>Ecdysozoa</taxon>
        <taxon>Arthropoda</taxon>
        <taxon>Chelicerata</taxon>
        <taxon>Arachnida</taxon>
        <taxon>Acari</taxon>
        <taxon>Parasitiformes</taxon>
        <taxon>Ixodida</taxon>
        <taxon>Ixodoidea</taxon>
        <taxon>Ixodidae</taxon>
        <taxon>Ixodinae</taxon>
        <taxon>Ixodes</taxon>
    </lineage>
</organism>